<organism evidence="1 2">
    <name type="scientific">Plasmodium yoelii yoelii</name>
    <dbReference type="NCBI Taxonomy" id="73239"/>
    <lineage>
        <taxon>Eukaryota</taxon>
        <taxon>Sar</taxon>
        <taxon>Alveolata</taxon>
        <taxon>Apicomplexa</taxon>
        <taxon>Aconoidasida</taxon>
        <taxon>Haemosporida</taxon>
        <taxon>Plasmodiidae</taxon>
        <taxon>Plasmodium</taxon>
        <taxon>Plasmodium (Vinckeia)</taxon>
    </lineage>
</organism>
<dbReference type="AlphaFoldDB" id="A0AAE9WPI8"/>
<sequence>MKKNEKKINMYITFFHPLYILYLFLEFSKKSLCPKENVFIPNSSKKLIPIQESKLEMNCVPRDQEVNRTKQSRSSHRGNLNADLTPLVASTKKFCHINNENRNKICSVSFNYDRTISPYRSGKRIGYSNSRSENSIFLF</sequence>
<evidence type="ECO:0000313" key="2">
    <source>
        <dbReference type="Proteomes" id="UP001054126"/>
    </source>
</evidence>
<reference evidence="1" key="1">
    <citation type="submission" date="2023-01" db="EMBL/GenBank/DDBJ databases">
        <title>Long-Read Genome Assembly and Gene Model Annotations for the Rodent Malaria Parasite Plasmodium yoelii 17XNL.</title>
        <authorList>
            <person name="Mitchell G.J."/>
            <person name="Sebastian A."/>
            <person name="Albert I."/>
            <person name="Lindner S.E."/>
        </authorList>
    </citation>
    <scope>NUCLEOTIDE SEQUENCE</scope>
    <source>
        <strain evidence="1">17XNL clone 1.1</strain>
    </source>
</reference>
<dbReference type="EMBL" id="CP115530">
    <property type="protein sequence ID" value="WBY56109.1"/>
    <property type="molecule type" value="Genomic_DNA"/>
</dbReference>
<accession>A0AAE9WPI8</accession>
<evidence type="ECO:0000313" key="1">
    <source>
        <dbReference type="EMBL" id="WBY56109.1"/>
    </source>
</evidence>
<name>A0AAE9WPI8_PLAYO</name>
<dbReference type="Proteomes" id="UP001054126">
    <property type="component" value="Chromosome 6"/>
</dbReference>
<gene>
    <name evidence="1" type="ORF">Py17XNL_000600777</name>
</gene>
<protein>
    <submittedName>
        <fullName evidence="1">Uncharacterized protein</fullName>
    </submittedName>
</protein>
<proteinExistence type="predicted"/>